<proteinExistence type="predicted"/>
<dbReference type="Pfam" id="PF01261">
    <property type="entry name" value="AP_endonuc_2"/>
    <property type="match status" value="1"/>
</dbReference>
<name>A0A2N3LPA6_9BACI</name>
<dbReference type="SUPFAM" id="SSF51658">
    <property type="entry name" value="Xylose isomerase-like"/>
    <property type="match status" value="1"/>
</dbReference>
<dbReference type="Proteomes" id="UP000233440">
    <property type="component" value="Unassembled WGS sequence"/>
</dbReference>
<evidence type="ECO:0000259" key="1">
    <source>
        <dbReference type="Pfam" id="PF01261"/>
    </source>
</evidence>
<comment type="caution">
    <text evidence="2">The sequence shown here is derived from an EMBL/GenBank/DDBJ whole genome shotgun (WGS) entry which is preliminary data.</text>
</comment>
<keyword evidence="3" id="KW-1185">Reference proteome</keyword>
<evidence type="ECO:0000313" key="3">
    <source>
        <dbReference type="Proteomes" id="UP000233440"/>
    </source>
</evidence>
<dbReference type="InterPro" id="IPR013022">
    <property type="entry name" value="Xyl_isomerase-like_TIM-brl"/>
</dbReference>
<dbReference type="InterPro" id="IPR050312">
    <property type="entry name" value="IolE/XylAMocC-like"/>
</dbReference>
<dbReference type="RefSeq" id="WP_101353045.1">
    <property type="nucleotide sequence ID" value="NZ_PIQO01000002.1"/>
</dbReference>
<reference evidence="2 3" key="1">
    <citation type="submission" date="2017-11" db="EMBL/GenBank/DDBJ databases">
        <title>Bacillus camelliae sp. nov., isolated from pu'er tea.</title>
        <authorList>
            <person name="Niu L."/>
        </authorList>
    </citation>
    <scope>NUCLEOTIDE SEQUENCE [LARGE SCALE GENOMIC DNA]</scope>
    <source>
        <strain evidence="2 3">7578-1</strain>
    </source>
</reference>
<dbReference type="PANTHER" id="PTHR12110">
    <property type="entry name" value="HYDROXYPYRUVATE ISOMERASE"/>
    <property type="match status" value="1"/>
</dbReference>
<dbReference type="AlphaFoldDB" id="A0A2N3LPA6"/>
<gene>
    <name evidence="2" type="ORF">CWO92_04740</name>
</gene>
<protein>
    <submittedName>
        <fullName evidence="2">Sugar phosphate isomerase/epimerase</fullName>
    </submittedName>
</protein>
<dbReference type="EMBL" id="PIQO01000002">
    <property type="protein sequence ID" value="PKR86407.1"/>
    <property type="molecule type" value="Genomic_DNA"/>
</dbReference>
<accession>A0A2N3LPA6</accession>
<dbReference type="InterPro" id="IPR036237">
    <property type="entry name" value="Xyl_isomerase-like_sf"/>
</dbReference>
<evidence type="ECO:0000313" key="2">
    <source>
        <dbReference type="EMBL" id="PKR86407.1"/>
    </source>
</evidence>
<organism evidence="2 3">
    <name type="scientific">Heyndrickxia camelliae</name>
    <dbReference type="NCBI Taxonomy" id="1707093"/>
    <lineage>
        <taxon>Bacteria</taxon>
        <taxon>Bacillati</taxon>
        <taxon>Bacillota</taxon>
        <taxon>Bacilli</taxon>
        <taxon>Bacillales</taxon>
        <taxon>Bacillaceae</taxon>
        <taxon>Heyndrickxia</taxon>
    </lineage>
</organism>
<dbReference type="OrthoDB" id="110795at2"/>
<dbReference type="GO" id="GO:0016853">
    <property type="term" value="F:isomerase activity"/>
    <property type="evidence" value="ECO:0007669"/>
    <property type="project" value="UniProtKB-KW"/>
</dbReference>
<feature type="domain" description="Xylose isomerase-like TIM barrel" evidence="1">
    <location>
        <begin position="19"/>
        <end position="239"/>
    </location>
</feature>
<keyword evidence="2" id="KW-0413">Isomerase</keyword>
<sequence length="257" mass="29112">MEKWLSLWSIGQDGTLNDFQSIKNAGFAGIEIWAEQYRSREYLDYAKQVGLKIGIHLPFHDLNLATPDSVVYERTFNVLTEWIEILSQYGGQHATFHGGYAWSSEERDETLVRVKKRLLQLDEKAKQHGIDLLLENLIPDKLNYCHHIASNVEEWLELVHFANIKACLDIGHLAVMGNDLEETIGKLGNSLGAVHLSDNDGKADLHLLPGEGNDLANALYGYLTKYQFAGPVVYEINPYKYSLKDITDHLSKVEENV</sequence>
<dbReference type="Gene3D" id="3.20.20.150">
    <property type="entry name" value="Divalent-metal-dependent TIM barrel enzymes"/>
    <property type="match status" value="1"/>
</dbReference>